<dbReference type="GO" id="GO:0005524">
    <property type="term" value="F:ATP binding"/>
    <property type="evidence" value="ECO:0007669"/>
    <property type="project" value="UniProtKB-KW"/>
</dbReference>
<dbReference type="InterPro" id="IPR011712">
    <property type="entry name" value="Sig_transdc_His_kin_sub3_dim/P"/>
</dbReference>
<dbReference type="InterPro" id="IPR036890">
    <property type="entry name" value="HATPase_C_sf"/>
</dbReference>
<feature type="transmembrane region" description="Helical" evidence="9">
    <location>
        <begin position="31"/>
        <end position="48"/>
    </location>
</feature>
<keyword evidence="4" id="KW-0808">Transferase</keyword>
<keyword evidence="7" id="KW-0067">ATP-binding</keyword>
<dbReference type="GO" id="GO:0046983">
    <property type="term" value="F:protein dimerization activity"/>
    <property type="evidence" value="ECO:0007669"/>
    <property type="project" value="InterPro"/>
</dbReference>
<keyword evidence="9" id="KW-0472">Membrane</keyword>
<keyword evidence="13" id="KW-1185">Reference proteome</keyword>
<sequence>MGPVDILLAVVSAGVITVATAVAAEPSSESSTAAACSLGIVMGVLLLVRRERPVLVLVLSLIAVMGYNLTDFSGVSPIWPLLVPLYTVARCGQPLIGAAVGTSTLLVSTGWVLHAGAPPLELLDGALREAAMLALALVAGTAVRTQELLTHEFAARLAAERGQQERESARRLLAERLRIARELHDVTAHTIAVVGIQMNLARELVVDDPDAARAMLDTTRQINADAIGELEAAVRLLREPDAPTDPDRHPLPDETQIEDLLGRVADAGLRVAFDSVGEARPLPPAVGLTLYRIAQESLTNVLRHANATSIAVTLRYAADDVGLEIVDDGTSTPGPIAAGHGLAGMRERAASLGGVLDVGPGPGGCRVRAWLPLRPATAEPGRPAR</sequence>
<evidence type="ECO:0000313" key="12">
    <source>
        <dbReference type="EMBL" id="SCF47835.1"/>
    </source>
</evidence>
<dbReference type="Gene3D" id="3.30.565.10">
    <property type="entry name" value="Histidine kinase-like ATPase, C-terminal domain"/>
    <property type="match status" value="1"/>
</dbReference>
<evidence type="ECO:0000256" key="3">
    <source>
        <dbReference type="ARBA" id="ARBA00022553"/>
    </source>
</evidence>
<keyword evidence="9" id="KW-0812">Transmembrane</keyword>
<evidence type="ECO:0000256" key="8">
    <source>
        <dbReference type="ARBA" id="ARBA00023012"/>
    </source>
</evidence>
<evidence type="ECO:0000259" key="11">
    <source>
        <dbReference type="Pfam" id="PF07730"/>
    </source>
</evidence>
<dbReference type="RefSeq" id="WP_091253041.1">
    <property type="nucleotide sequence ID" value="NZ_FMCU01000024.1"/>
</dbReference>
<dbReference type="EMBL" id="FMCU01000024">
    <property type="protein sequence ID" value="SCF47835.1"/>
    <property type="molecule type" value="Genomic_DNA"/>
</dbReference>
<accession>A0A1C5ARF5</accession>
<keyword evidence="5" id="KW-0547">Nucleotide-binding</keyword>
<dbReference type="SUPFAM" id="SSF55874">
    <property type="entry name" value="ATPase domain of HSP90 chaperone/DNA topoisomerase II/histidine kinase"/>
    <property type="match status" value="1"/>
</dbReference>
<dbReference type="GO" id="GO:0000155">
    <property type="term" value="F:phosphorelay sensor kinase activity"/>
    <property type="evidence" value="ECO:0007669"/>
    <property type="project" value="InterPro"/>
</dbReference>
<keyword evidence="8" id="KW-0902">Two-component regulatory system</keyword>
<dbReference type="CDD" id="cd16917">
    <property type="entry name" value="HATPase_UhpB-NarQ-NarX-like"/>
    <property type="match status" value="1"/>
</dbReference>
<dbReference type="PANTHER" id="PTHR24421:SF10">
    <property type="entry name" value="NITRATE_NITRITE SENSOR PROTEIN NARQ"/>
    <property type="match status" value="1"/>
</dbReference>
<feature type="domain" description="Signal transduction histidine kinase subgroup 3 dimerisation and phosphoacceptor" evidence="11">
    <location>
        <begin position="175"/>
        <end position="241"/>
    </location>
</feature>
<evidence type="ECO:0000256" key="9">
    <source>
        <dbReference type="SAM" id="Phobius"/>
    </source>
</evidence>
<reference evidence="13" key="1">
    <citation type="submission" date="2016-06" db="EMBL/GenBank/DDBJ databases">
        <authorList>
            <person name="Varghese N."/>
            <person name="Submissions Spin"/>
        </authorList>
    </citation>
    <scope>NUCLEOTIDE SEQUENCE [LARGE SCALE GENOMIC DNA]</scope>
    <source>
        <strain evidence="13">DSM 44100</strain>
    </source>
</reference>
<evidence type="ECO:0000256" key="6">
    <source>
        <dbReference type="ARBA" id="ARBA00022777"/>
    </source>
</evidence>
<dbReference type="Pfam" id="PF07730">
    <property type="entry name" value="HisKA_3"/>
    <property type="match status" value="1"/>
</dbReference>
<dbReference type="Proteomes" id="UP000198797">
    <property type="component" value="Unassembled WGS sequence"/>
</dbReference>
<proteinExistence type="predicted"/>
<keyword evidence="6 12" id="KW-0418">Kinase</keyword>
<dbReference type="InterPro" id="IPR003594">
    <property type="entry name" value="HATPase_dom"/>
</dbReference>
<dbReference type="STRING" id="121616.GA0070216_12412"/>
<evidence type="ECO:0000256" key="4">
    <source>
        <dbReference type="ARBA" id="ARBA00022679"/>
    </source>
</evidence>
<keyword evidence="9" id="KW-1133">Transmembrane helix</keyword>
<dbReference type="Pfam" id="PF02518">
    <property type="entry name" value="HATPase_c"/>
    <property type="match status" value="1"/>
</dbReference>
<evidence type="ECO:0000313" key="13">
    <source>
        <dbReference type="Proteomes" id="UP000198797"/>
    </source>
</evidence>
<evidence type="ECO:0000256" key="1">
    <source>
        <dbReference type="ARBA" id="ARBA00000085"/>
    </source>
</evidence>
<dbReference type="EC" id="2.7.13.3" evidence="2"/>
<dbReference type="GO" id="GO:0016020">
    <property type="term" value="C:membrane"/>
    <property type="evidence" value="ECO:0007669"/>
    <property type="project" value="InterPro"/>
</dbReference>
<dbReference type="AlphaFoldDB" id="A0A1C5ARF5"/>
<keyword evidence="3" id="KW-0597">Phosphoprotein</keyword>
<organism evidence="12 13">
    <name type="scientific">Micromonospora matsumotoense</name>
    <dbReference type="NCBI Taxonomy" id="121616"/>
    <lineage>
        <taxon>Bacteria</taxon>
        <taxon>Bacillati</taxon>
        <taxon>Actinomycetota</taxon>
        <taxon>Actinomycetes</taxon>
        <taxon>Micromonosporales</taxon>
        <taxon>Micromonosporaceae</taxon>
        <taxon>Micromonospora</taxon>
    </lineage>
</organism>
<dbReference type="OrthoDB" id="4195281at2"/>
<dbReference type="PANTHER" id="PTHR24421">
    <property type="entry name" value="NITRATE/NITRITE SENSOR PROTEIN NARX-RELATED"/>
    <property type="match status" value="1"/>
</dbReference>
<comment type="catalytic activity">
    <reaction evidence="1">
        <text>ATP + protein L-histidine = ADP + protein N-phospho-L-histidine.</text>
        <dbReference type="EC" id="2.7.13.3"/>
    </reaction>
</comment>
<protein>
    <recommendedName>
        <fullName evidence="2">histidine kinase</fullName>
        <ecNumber evidence="2">2.7.13.3</ecNumber>
    </recommendedName>
</protein>
<name>A0A1C5ARF5_9ACTN</name>
<evidence type="ECO:0000259" key="10">
    <source>
        <dbReference type="Pfam" id="PF02518"/>
    </source>
</evidence>
<dbReference type="Gene3D" id="1.20.5.1930">
    <property type="match status" value="1"/>
</dbReference>
<dbReference type="InterPro" id="IPR050482">
    <property type="entry name" value="Sensor_HK_TwoCompSys"/>
</dbReference>
<evidence type="ECO:0000256" key="5">
    <source>
        <dbReference type="ARBA" id="ARBA00022741"/>
    </source>
</evidence>
<evidence type="ECO:0000256" key="2">
    <source>
        <dbReference type="ARBA" id="ARBA00012438"/>
    </source>
</evidence>
<evidence type="ECO:0000256" key="7">
    <source>
        <dbReference type="ARBA" id="ARBA00022840"/>
    </source>
</evidence>
<feature type="transmembrane region" description="Helical" evidence="9">
    <location>
        <begin position="55"/>
        <end position="75"/>
    </location>
</feature>
<feature type="domain" description="Histidine kinase/HSP90-like ATPase" evidence="10">
    <location>
        <begin position="288"/>
        <end position="374"/>
    </location>
</feature>
<gene>
    <name evidence="12" type="ORF">GA0070216_12412</name>
</gene>